<dbReference type="GO" id="GO:0016887">
    <property type="term" value="F:ATP hydrolysis activity"/>
    <property type="evidence" value="ECO:0007669"/>
    <property type="project" value="TreeGrafter"/>
</dbReference>
<evidence type="ECO:0000313" key="3">
    <source>
        <dbReference type="EMBL" id="MBB5911352.1"/>
    </source>
</evidence>
<evidence type="ECO:0000256" key="2">
    <source>
        <dbReference type="ARBA" id="ARBA00022840"/>
    </source>
</evidence>
<dbReference type="RefSeq" id="WP_040751644.1">
    <property type="nucleotide sequence ID" value="NZ_JACHIT010000001.1"/>
</dbReference>
<gene>
    <name evidence="3" type="ORF">BJY24_000219</name>
</gene>
<dbReference type="Proteomes" id="UP000540412">
    <property type="component" value="Unassembled WGS sequence"/>
</dbReference>
<dbReference type="GO" id="GO:0009898">
    <property type="term" value="C:cytoplasmic side of plasma membrane"/>
    <property type="evidence" value="ECO:0007669"/>
    <property type="project" value="TreeGrafter"/>
</dbReference>
<keyword evidence="2" id="KW-0067">ATP-binding</keyword>
<organism evidence="3 4">
    <name type="scientific">Nocardia transvalensis</name>
    <dbReference type="NCBI Taxonomy" id="37333"/>
    <lineage>
        <taxon>Bacteria</taxon>
        <taxon>Bacillati</taxon>
        <taxon>Actinomycetota</taxon>
        <taxon>Actinomycetes</taxon>
        <taxon>Mycobacteriales</taxon>
        <taxon>Nocardiaceae</taxon>
        <taxon>Nocardia</taxon>
    </lineage>
</organism>
<dbReference type="Gene3D" id="3.40.50.300">
    <property type="entry name" value="P-loop containing nucleotide triphosphate hydrolases"/>
    <property type="match status" value="1"/>
</dbReference>
<dbReference type="AlphaFoldDB" id="A0A7W9P8H8"/>
<evidence type="ECO:0008006" key="5">
    <source>
        <dbReference type="Google" id="ProtNLM"/>
    </source>
</evidence>
<name>A0A7W9P8H8_9NOCA</name>
<dbReference type="PANTHER" id="PTHR43384">
    <property type="entry name" value="SEPTUM SITE-DETERMINING PROTEIN MIND HOMOLOG, CHLOROPLASTIC-RELATED"/>
    <property type="match status" value="1"/>
</dbReference>
<sequence>MLVFSTSDKGGTGRSVTSCNIAHRLCMSGRNVAYVDFDFGSPTAGALFEISAVERGLPEGGPRGIHSYLLGGTGTATRVDVGTATDRAELKRTGPRSGRLVLFPGDEGGAEFLTADDAVVTRCAELLVALEQEFRVVVVDLSAGRSVALEIALQATALPQLRRSTPRWLIFHRWTRQHILAASGLVHGPHGLLRTGAECGHNEEELLGSLRYVRTAVPAANSHLTAQRAAQAAWLQEQDAALRRLATTSRLGSTAVLGATPMEPVLQWREQLILDSDVNAHIANAETARAYTELARRLVDTATWERL</sequence>
<comment type="caution">
    <text evidence="3">The sequence shown here is derived from an EMBL/GenBank/DDBJ whole genome shotgun (WGS) entry which is preliminary data.</text>
</comment>
<dbReference type="GO" id="GO:0051782">
    <property type="term" value="P:negative regulation of cell division"/>
    <property type="evidence" value="ECO:0007669"/>
    <property type="project" value="TreeGrafter"/>
</dbReference>
<dbReference type="SUPFAM" id="SSF52540">
    <property type="entry name" value="P-loop containing nucleoside triphosphate hydrolases"/>
    <property type="match status" value="1"/>
</dbReference>
<accession>A0A7W9P8H8</accession>
<dbReference type="GO" id="GO:0005829">
    <property type="term" value="C:cytosol"/>
    <property type="evidence" value="ECO:0007669"/>
    <property type="project" value="TreeGrafter"/>
</dbReference>
<protein>
    <recommendedName>
        <fullName evidence="5">CobQ/CobB/MinD/ParA nucleotide binding domain-containing protein</fullName>
    </recommendedName>
</protein>
<proteinExistence type="predicted"/>
<evidence type="ECO:0000313" key="4">
    <source>
        <dbReference type="Proteomes" id="UP000540412"/>
    </source>
</evidence>
<dbReference type="EMBL" id="JACHIT010000001">
    <property type="protein sequence ID" value="MBB5911352.1"/>
    <property type="molecule type" value="Genomic_DNA"/>
</dbReference>
<dbReference type="InterPro" id="IPR050625">
    <property type="entry name" value="ParA/MinD_ATPase"/>
</dbReference>
<reference evidence="3 4" key="1">
    <citation type="submission" date="2020-08" db="EMBL/GenBank/DDBJ databases">
        <title>Sequencing the genomes of 1000 actinobacteria strains.</title>
        <authorList>
            <person name="Klenk H.-P."/>
        </authorList>
    </citation>
    <scope>NUCLEOTIDE SEQUENCE [LARGE SCALE GENOMIC DNA]</scope>
    <source>
        <strain evidence="3 4">DSM 43582</strain>
    </source>
</reference>
<keyword evidence="1" id="KW-0547">Nucleotide-binding</keyword>
<dbReference type="NCBIfam" id="NF040564">
    <property type="entry name" value="SCO2523_fam"/>
    <property type="match status" value="1"/>
</dbReference>
<evidence type="ECO:0000256" key="1">
    <source>
        <dbReference type="ARBA" id="ARBA00022741"/>
    </source>
</evidence>
<dbReference type="PANTHER" id="PTHR43384:SF6">
    <property type="entry name" value="SEPTUM SITE-DETERMINING PROTEIN MIND HOMOLOG, CHLOROPLASTIC"/>
    <property type="match status" value="1"/>
</dbReference>
<dbReference type="InterPro" id="IPR027417">
    <property type="entry name" value="P-loop_NTPase"/>
</dbReference>
<dbReference type="GO" id="GO:0005524">
    <property type="term" value="F:ATP binding"/>
    <property type="evidence" value="ECO:0007669"/>
    <property type="project" value="UniProtKB-KW"/>
</dbReference>
<keyword evidence="4" id="KW-1185">Reference proteome</keyword>